<dbReference type="AlphaFoldDB" id="A0AAN6GB37"/>
<evidence type="ECO:0000256" key="1">
    <source>
        <dbReference type="SAM" id="MobiDB-lite"/>
    </source>
</evidence>
<dbReference type="EMBL" id="JAPDMQ010000175">
    <property type="protein sequence ID" value="KAK0531832.1"/>
    <property type="molecule type" value="Genomic_DNA"/>
</dbReference>
<feature type="compositionally biased region" description="Low complexity" evidence="1">
    <location>
        <begin position="243"/>
        <end position="253"/>
    </location>
</feature>
<organism evidence="2 3">
    <name type="scientific">Tilletia horrida</name>
    <dbReference type="NCBI Taxonomy" id="155126"/>
    <lineage>
        <taxon>Eukaryota</taxon>
        <taxon>Fungi</taxon>
        <taxon>Dikarya</taxon>
        <taxon>Basidiomycota</taxon>
        <taxon>Ustilaginomycotina</taxon>
        <taxon>Exobasidiomycetes</taxon>
        <taxon>Tilletiales</taxon>
        <taxon>Tilletiaceae</taxon>
        <taxon>Tilletia</taxon>
    </lineage>
</organism>
<sequence length="886" mass="98406">MADHDMDAGDAAPNSQAALVNPYDYLVDMPPAEREAWLQQRRDQTGFSEDDLDDAALFPASLPSAAHPSRPLAALYADILPLLDSASQPVTDGVRMVLRLLKSHQQHARFHAPIESASLRYLRLLRAVARHESKTRTHTKAGTLASFILNSVDMYLDLADQWGALLEQETRVLRLSSVANCFASFWYHILEPTFAAPEGSSGTITSDDVGDLAYLFSFLRSIDADNMDYQLRCDPTPKRTQESDSSASSDAAAAEHQPFDATGAFSRVGEAQLALNEVNFTSRLRVQEWARQACRWMGQFEDNMSRIPEFLDSDTALFAVHHMLIACCKSGFWRGARYLAELLAGAVHAQFKSQPSSLMRRRLSSALSVLAFMLQKQGLRSSALQVARQAIDVFKPAYEAAPAQCRVSFGMLYLQHARSTKELCVDPIVKSDRPGEAGIDTGRLNEGHESAQEAIRLLRDAVQLDASCWMARFYLGVALFIKLELHGFILDRENSDTTSSDSERLDLDDMMERQRLAGEALGHLDAAAEAKPWLFEPYLADFLLEQARSTRGERGTDIAYCALAIKIAERWLAGWEMDMVSLMIRLHDALGAANMQQGRYLEAKAAYTTAIEISGGKGNYISDTLRGRAWANLWLGYWQAAENDAEAAIKSDIFPPDDDEVRLREAELTAVAGFSRWMLEGSSSAKDSKFEPALRLDEAFERYEELSYASPSKPDGLIPLDDELESHWGYYCALIWHGGIQGAEAWSRDTGLEVGKFVVDFLRRIGKDEAPNADNPIHANLARALLFYAATKAAAASYSSLDAEAAQGENDNEVLDLLVECTGLIETFEQSGGFQLDAPTRKTAWMALATVYSERRQFEFADQALEQAAKITSCPSFLSRIWQPKR</sequence>
<evidence type="ECO:0000313" key="3">
    <source>
        <dbReference type="Proteomes" id="UP001176521"/>
    </source>
</evidence>
<comment type="caution">
    <text evidence="2">The sequence shown here is derived from an EMBL/GenBank/DDBJ whole genome shotgun (WGS) entry which is preliminary data.</text>
</comment>
<dbReference type="InterPro" id="IPR011990">
    <property type="entry name" value="TPR-like_helical_dom_sf"/>
</dbReference>
<dbReference type="Gene3D" id="1.25.40.10">
    <property type="entry name" value="Tetratricopeptide repeat domain"/>
    <property type="match status" value="1"/>
</dbReference>
<feature type="region of interest" description="Disordered" evidence="1">
    <location>
        <begin position="232"/>
        <end position="253"/>
    </location>
</feature>
<name>A0AAN6GB37_9BASI</name>
<keyword evidence="3" id="KW-1185">Reference proteome</keyword>
<proteinExistence type="predicted"/>
<gene>
    <name evidence="2" type="ORF">OC842_003492</name>
</gene>
<evidence type="ECO:0000313" key="2">
    <source>
        <dbReference type="EMBL" id="KAK0531832.1"/>
    </source>
</evidence>
<accession>A0AAN6GB37</accession>
<reference evidence="2" key="1">
    <citation type="journal article" date="2023" name="PhytoFront">
        <title>Draft Genome Resources of Seven Strains of Tilletia horrida, Causal Agent of Kernel Smut of Rice.</title>
        <authorList>
            <person name="Khanal S."/>
            <person name="Antony Babu S."/>
            <person name="Zhou X.G."/>
        </authorList>
    </citation>
    <scope>NUCLEOTIDE SEQUENCE</scope>
    <source>
        <strain evidence="2">TX3</strain>
    </source>
</reference>
<protein>
    <submittedName>
        <fullName evidence="2">Uncharacterized protein</fullName>
    </submittedName>
</protein>
<dbReference type="SUPFAM" id="SSF48452">
    <property type="entry name" value="TPR-like"/>
    <property type="match status" value="1"/>
</dbReference>
<dbReference type="Proteomes" id="UP001176521">
    <property type="component" value="Unassembled WGS sequence"/>
</dbReference>